<name>A0A7F8Q399_LEPWE</name>
<dbReference type="GeneID" id="115937574"/>
<proteinExistence type="predicted"/>
<evidence type="ECO:0000313" key="3">
    <source>
        <dbReference type="RefSeq" id="XP_030875664.1"/>
    </source>
</evidence>
<protein>
    <submittedName>
        <fullName evidence="3">Uncharacterized protein LOC115937574</fullName>
    </submittedName>
</protein>
<gene>
    <name evidence="3" type="primary">LOC115937574</name>
</gene>
<dbReference type="KEGG" id="lww:115937574"/>
<dbReference type="Proteomes" id="UP000245341">
    <property type="component" value="Unplaced"/>
</dbReference>
<dbReference type="AlphaFoldDB" id="A0A7F8Q399"/>
<dbReference type="OrthoDB" id="9526876at2759"/>
<accession>A0A7F8Q399</accession>
<dbReference type="RefSeq" id="XP_030875664.1">
    <property type="nucleotide sequence ID" value="XM_031019804.1"/>
</dbReference>
<keyword evidence="2" id="KW-1185">Reference proteome</keyword>
<feature type="region of interest" description="Disordered" evidence="1">
    <location>
        <begin position="24"/>
        <end position="43"/>
    </location>
</feature>
<evidence type="ECO:0000313" key="2">
    <source>
        <dbReference type="Proteomes" id="UP000245341"/>
    </source>
</evidence>
<organism evidence="2 3">
    <name type="scientific">Leptonychotes weddellii</name>
    <name type="common">Weddell seal</name>
    <name type="synonym">Otaria weddellii</name>
    <dbReference type="NCBI Taxonomy" id="9713"/>
    <lineage>
        <taxon>Eukaryota</taxon>
        <taxon>Metazoa</taxon>
        <taxon>Chordata</taxon>
        <taxon>Craniata</taxon>
        <taxon>Vertebrata</taxon>
        <taxon>Euteleostomi</taxon>
        <taxon>Mammalia</taxon>
        <taxon>Eutheria</taxon>
        <taxon>Laurasiatheria</taxon>
        <taxon>Carnivora</taxon>
        <taxon>Caniformia</taxon>
        <taxon>Pinnipedia</taxon>
        <taxon>Phocidae</taxon>
        <taxon>Monachinae</taxon>
        <taxon>Lobodontini</taxon>
        <taxon>Leptonychotes</taxon>
    </lineage>
</organism>
<evidence type="ECO:0000256" key="1">
    <source>
        <dbReference type="SAM" id="MobiDB-lite"/>
    </source>
</evidence>
<sequence length="238" mass="25486">MTHGVRSDGEQRLRGCDRAAAGRARLPAPARRKGRAAPLGAGGGSACGRFREPGWEDGNERCAPCGRSPALGHFCSRTQSRGALALEIVRTFPSTEFLVFASSSSRCPGAGFPLRRRAGRFGAGRRLLGRRNSLAWAKTSTDPRIAVGQQSPLEKKILVQKDQLVLGLHLAQRSQAPGVCARGESSLMSVSPAGRWLDNDAPRFASRTLWSLASHLHVPVAEPLPCMVVSPECKGQET</sequence>
<reference evidence="3" key="1">
    <citation type="submission" date="2025-08" db="UniProtKB">
        <authorList>
            <consortium name="RefSeq"/>
        </authorList>
    </citation>
    <scope>IDENTIFICATION</scope>
    <source>
        <tissue evidence="3">Liver</tissue>
    </source>
</reference>